<evidence type="ECO:0000256" key="1">
    <source>
        <dbReference type="ARBA" id="ARBA00001947"/>
    </source>
</evidence>
<dbReference type="GO" id="GO:0004181">
    <property type="term" value="F:metallocarboxypeptidase activity"/>
    <property type="evidence" value="ECO:0007669"/>
    <property type="project" value="InterPro"/>
</dbReference>
<dbReference type="GeneID" id="20220870"/>
<evidence type="ECO:0000313" key="5">
    <source>
        <dbReference type="EMBL" id="EGB05744.1"/>
    </source>
</evidence>
<dbReference type="AlphaFoldDB" id="F0YGU2"/>
<dbReference type="PANTHER" id="PTHR12756">
    <property type="entry name" value="CYTOSOLIC CARBOXYPEPTIDASE"/>
    <property type="match status" value="1"/>
</dbReference>
<dbReference type="OMA" id="SHHAHEL"/>
<evidence type="ECO:0000313" key="6">
    <source>
        <dbReference type="Proteomes" id="UP000002729"/>
    </source>
</evidence>
<dbReference type="InterPro" id="IPR050821">
    <property type="entry name" value="Cytosolic_carboxypeptidase"/>
</dbReference>
<dbReference type="Gene3D" id="2.60.40.3120">
    <property type="match status" value="1"/>
</dbReference>
<evidence type="ECO:0000256" key="2">
    <source>
        <dbReference type="ARBA" id="ARBA00005988"/>
    </source>
</evidence>
<dbReference type="Proteomes" id="UP000002729">
    <property type="component" value="Unassembled WGS sequence"/>
</dbReference>
<feature type="active site" description="Proton donor/acceptor" evidence="3">
    <location>
        <position position="385"/>
    </location>
</feature>
<comment type="similarity">
    <text evidence="2 3">Belongs to the peptidase M14 family.</text>
</comment>
<proteinExistence type="inferred from homology"/>
<dbReference type="PANTHER" id="PTHR12756:SF11">
    <property type="entry name" value="CYTOSOLIC CARBOXYPEPTIDASE 1"/>
    <property type="match status" value="1"/>
</dbReference>
<dbReference type="RefSeq" id="XP_009039583.1">
    <property type="nucleotide sequence ID" value="XM_009041335.1"/>
</dbReference>
<dbReference type="KEGG" id="aaf:AURANDRAFT_30345"/>
<dbReference type="EMBL" id="GL833139">
    <property type="protein sequence ID" value="EGB05744.1"/>
    <property type="molecule type" value="Genomic_DNA"/>
</dbReference>
<dbReference type="eggNOG" id="KOG3641">
    <property type="taxonomic scope" value="Eukaryota"/>
</dbReference>
<comment type="cofactor">
    <cofactor evidence="1">
        <name>Zn(2+)</name>
        <dbReference type="ChEBI" id="CHEBI:29105"/>
    </cofactor>
</comment>
<protein>
    <recommendedName>
        <fullName evidence="4">Peptidase M14 domain-containing protein</fullName>
    </recommendedName>
</protein>
<dbReference type="Gene3D" id="3.40.630.10">
    <property type="entry name" value="Zn peptidases"/>
    <property type="match status" value="1"/>
</dbReference>
<dbReference type="OrthoDB" id="10253041at2759"/>
<dbReference type="Pfam" id="PF00246">
    <property type="entry name" value="Peptidase_M14"/>
    <property type="match status" value="1"/>
</dbReference>
<evidence type="ECO:0000259" key="4">
    <source>
        <dbReference type="PROSITE" id="PS52035"/>
    </source>
</evidence>
<gene>
    <name evidence="5" type="ORF">AURANDRAFT_30345</name>
</gene>
<feature type="non-terminal residue" evidence="5">
    <location>
        <position position="427"/>
    </location>
</feature>
<feature type="domain" description="Peptidase M14" evidence="4">
    <location>
        <begin position="145"/>
        <end position="421"/>
    </location>
</feature>
<evidence type="ECO:0000256" key="3">
    <source>
        <dbReference type="PROSITE-ProRule" id="PRU01379"/>
    </source>
</evidence>
<dbReference type="InParanoid" id="F0YGU2"/>
<name>F0YGU2_AURAN</name>
<reference evidence="5 6" key="1">
    <citation type="journal article" date="2011" name="Proc. Natl. Acad. Sci. U.S.A.">
        <title>Niche of harmful alga Aureococcus anophagefferens revealed through ecogenomics.</title>
        <authorList>
            <person name="Gobler C.J."/>
            <person name="Berry D.L."/>
            <person name="Dyhrman S.T."/>
            <person name="Wilhelm S.W."/>
            <person name="Salamov A."/>
            <person name="Lobanov A.V."/>
            <person name="Zhang Y."/>
            <person name="Collier J.L."/>
            <person name="Wurch L.L."/>
            <person name="Kustka A.B."/>
            <person name="Dill B.D."/>
            <person name="Shah M."/>
            <person name="VerBerkmoes N.C."/>
            <person name="Kuo A."/>
            <person name="Terry A."/>
            <person name="Pangilinan J."/>
            <person name="Lindquist E.A."/>
            <person name="Lucas S."/>
            <person name="Paulsen I.T."/>
            <person name="Hattenrath-Lehmann T.K."/>
            <person name="Talmage S.C."/>
            <person name="Walker E.A."/>
            <person name="Koch F."/>
            <person name="Burson A.M."/>
            <person name="Marcoval M.A."/>
            <person name="Tang Y.Z."/>
            <person name="Lecleir G.R."/>
            <person name="Coyne K.J."/>
            <person name="Berg G.M."/>
            <person name="Bertrand E.M."/>
            <person name="Saito M.A."/>
            <person name="Gladyshev V.N."/>
            <person name="Grigoriev I.V."/>
        </authorList>
    </citation>
    <scope>NUCLEOTIDE SEQUENCE [LARGE SCALE GENOMIC DNA]</scope>
    <source>
        <strain evidence="6">CCMP 1984</strain>
    </source>
</reference>
<dbReference type="PROSITE" id="PS52035">
    <property type="entry name" value="PEPTIDASE_M14"/>
    <property type="match status" value="1"/>
</dbReference>
<dbReference type="GO" id="GO:0008270">
    <property type="term" value="F:zinc ion binding"/>
    <property type="evidence" value="ECO:0007669"/>
    <property type="project" value="InterPro"/>
</dbReference>
<accession>F0YGU2</accession>
<organism evidence="6">
    <name type="scientific">Aureococcus anophagefferens</name>
    <name type="common">Harmful bloom alga</name>
    <dbReference type="NCBI Taxonomy" id="44056"/>
    <lineage>
        <taxon>Eukaryota</taxon>
        <taxon>Sar</taxon>
        <taxon>Stramenopiles</taxon>
        <taxon>Ochrophyta</taxon>
        <taxon>Pelagophyceae</taxon>
        <taxon>Pelagomonadales</taxon>
        <taxon>Pelagomonadaceae</taxon>
        <taxon>Aureococcus</taxon>
    </lineage>
</organism>
<dbReference type="GO" id="GO:0006508">
    <property type="term" value="P:proteolysis"/>
    <property type="evidence" value="ECO:0007669"/>
    <property type="project" value="InterPro"/>
</dbReference>
<sequence length="427" mass="48582">MPFKHSLLFDASFESANLLSAVQRGPAEYDLFLRADLHTDGFMQWFYFGITNTCPRDHLDSRHMNLTKPESLFNTGMQPVIYSCADAAEHGIGWIRSGSHVEYRSNQYVRNGLNSSTADGATYYTLSFTLAFDRSDDVYLIAHSYPYTYSDHKAHLASMLRSLRKRRIVQHALLCTTLDGQDCDLITITGDADELPPGIVELSSSVPSFLRRKKTVILSARVHPGETPASWMMRGILDFLVGDSHEARILRALFVFKIVPMLNPDGVLYGNNRCSLAGVDLNRQWKKPTKALHPTIYHLKSLIRVERTQREIALFCDLHGHSRKQNIFMYGCDDRRKPKPTVRVFPKLLSWNHLGQKYVSFADCSFHVRKSREGTGYITNSFTLEASFCGSDFGVLQNYHFNIDHFQEAGRSLCETLLDYCLPNSTQ</sequence>
<keyword evidence="6" id="KW-1185">Reference proteome</keyword>
<dbReference type="InterPro" id="IPR000834">
    <property type="entry name" value="Peptidase_M14"/>
</dbReference>
<dbReference type="SUPFAM" id="SSF53187">
    <property type="entry name" value="Zn-dependent exopeptidases"/>
    <property type="match status" value="1"/>
</dbReference>